<proteinExistence type="predicted"/>
<dbReference type="AlphaFoldDB" id="A0A378C9K9"/>
<evidence type="ECO:0000313" key="1">
    <source>
        <dbReference type="EMBL" id="STV65415.1"/>
    </source>
</evidence>
<name>A0A378C9K9_KLEPN</name>
<organism evidence="1 2">
    <name type="scientific">Klebsiella pneumoniae</name>
    <dbReference type="NCBI Taxonomy" id="573"/>
    <lineage>
        <taxon>Bacteria</taxon>
        <taxon>Pseudomonadati</taxon>
        <taxon>Pseudomonadota</taxon>
        <taxon>Gammaproteobacteria</taxon>
        <taxon>Enterobacterales</taxon>
        <taxon>Enterobacteriaceae</taxon>
        <taxon>Klebsiella/Raoultella group</taxon>
        <taxon>Klebsiella</taxon>
        <taxon>Klebsiella pneumoniae complex</taxon>
    </lineage>
</organism>
<accession>A0A378C9K9</accession>
<sequence length="45" mass="4830">MANIKKGKSRGAATPTAFVRINWINSQGEIMNTNQLNFNNGGAHG</sequence>
<gene>
    <name evidence="1" type="ORF">NCTC11679_03290</name>
</gene>
<dbReference type="Proteomes" id="UP000255239">
    <property type="component" value="Unassembled WGS sequence"/>
</dbReference>
<protein>
    <submittedName>
        <fullName evidence="1">Uncharacterized protein</fullName>
    </submittedName>
</protein>
<dbReference type="EMBL" id="UGMG01000001">
    <property type="protein sequence ID" value="STV65415.1"/>
    <property type="molecule type" value="Genomic_DNA"/>
</dbReference>
<evidence type="ECO:0000313" key="2">
    <source>
        <dbReference type="Proteomes" id="UP000255239"/>
    </source>
</evidence>
<reference evidence="1 2" key="1">
    <citation type="submission" date="2018-06" db="EMBL/GenBank/DDBJ databases">
        <authorList>
            <consortium name="Pathogen Informatics"/>
            <person name="Doyle S."/>
        </authorList>
    </citation>
    <scope>NUCLEOTIDE SEQUENCE [LARGE SCALE GENOMIC DNA]</scope>
    <source>
        <strain evidence="1 2">NCTC11679</strain>
    </source>
</reference>